<keyword evidence="8" id="KW-1185">Reference proteome</keyword>
<organism evidence="7 8">
    <name type="scientific">Leucobacter edaphi</name>
    <dbReference type="NCBI Taxonomy" id="2796472"/>
    <lineage>
        <taxon>Bacteria</taxon>
        <taxon>Bacillati</taxon>
        <taxon>Actinomycetota</taxon>
        <taxon>Actinomycetes</taxon>
        <taxon>Micrococcales</taxon>
        <taxon>Microbacteriaceae</taxon>
        <taxon>Leucobacter</taxon>
    </lineage>
</organism>
<dbReference type="AlphaFoldDB" id="A0A934UVH8"/>
<keyword evidence="3" id="KW-0479">Metal-binding</keyword>
<evidence type="ECO:0000256" key="1">
    <source>
        <dbReference type="ARBA" id="ARBA00001947"/>
    </source>
</evidence>
<dbReference type="PANTHER" id="PTHR43808">
    <property type="entry name" value="ACETYLORNITHINE DEACETYLASE"/>
    <property type="match status" value="1"/>
</dbReference>
<dbReference type="EMBL" id="JAEHOI010000001">
    <property type="protein sequence ID" value="MBK0420589.1"/>
    <property type="molecule type" value="Genomic_DNA"/>
</dbReference>
<proteinExistence type="inferred from homology"/>
<dbReference type="PIRSF" id="PIRSF036696">
    <property type="entry name" value="ACY-1"/>
    <property type="match status" value="1"/>
</dbReference>
<evidence type="ECO:0000256" key="5">
    <source>
        <dbReference type="ARBA" id="ARBA00022833"/>
    </source>
</evidence>
<evidence type="ECO:0000313" key="7">
    <source>
        <dbReference type="EMBL" id="MBK0420589.1"/>
    </source>
</evidence>
<evidence type="ECO:0000256" key="2">
    <source>
        <dbReference type="ARBA" id="ARBA00006247"/>
    </source>
</evidence>
<dbReference type="FunFam" id="1.10.150.900:FF:000002">
    <property type="entry name" value="M20/M25/M40 family peptidase"/>
    <property type="match status" value="1"/>
</dbReference>
<name>A0A934UVH8_9MICO</name>
<dbReference type="Pfam" id="PF01546">
    <property type="entry name" value="Peptidase_M20"/>
    <property type="match status" value="1"/>
</dbReference>
<dbReference type="Pfam" id="PF07687">
    <property type="entry name" value="M20_dimer"/>
    <property type="match status" value="1"/>
</dbReference>
<dbReference type="InterPro" id="IPR036264">
    <property type="entry name" value="Bact_exopeptidase_dim_dom"/>
</dbReference>
<comment type="cofactor">
    <cofactor evidence="1">
        <name>Zn(2+)</name>
        <dbReference type="ChEBI" id="CHEBI:29105"/>
    </cofactor>
</comment>
<protein>
    <submittedName>
        <fullName evidence="7">M20/M25/M40 family metallo-hydrolase</fullName>
    </submittedName>
</protein>
<feature type="domain" description="Peptidase M20 dimerisation" evidence="6">
    <location>
        <begin position="196"/>
        <end position="326"/>
    </location>
</feature>
<dbReference type="SUPFAM" id="SSF53187">
    <property type="entry name" value="Zn-dependent exopeptidases"/>
    <property type="match status" value="1"/>
</dbReference>
<dbReference type="PANTHER" id="PTHR43808:SF8">
    <property type="entry name" value="PEPTIDASE M20 DIMERISATION DOMAIN-CONTAINING PROTEIN"/>
    <property type="match status" value="1"/>
</dbReference>
<dbReference type="SUPFAM" id="SSF55031">
    <property type="entry name" value="Bacterial exopeptidase dimerisation domain"/>
    <property type="match status" value="1"/>
</dbReference>
<comment type="similarity">
    <text evidence="2">Belongs to the peptidase M20A family.</text>
</comment>
<gene>
    <name evidence="7" type="ORF">JD292_00635</name>
</gene>
<dbReference type="NCBIfam" id="NF005913">
    <property type="entry name" value="PRK07906.1"/>
    <property type="match status" value="1"/>
</dbReference>
<dbReference type="InterPro" id="IPR001261">
    <property type="entry name" value="ArgE/DapE_CS"/>
</dbReference>
<evidence type="ECO:0000256" key="4">
    <source>
        <dbReference type="ARBA" id="ARBA00022801"/>
    </source>
</evidence>
<dbReference type="InterPro" id="IPR002933">
    <property type="entry name" value="Peptidase_M20"/>
</dbReference>
<evidence type="ECO:0000313" key="8">
    <source>
        <dbReference type="Proteomes" id="UP000618733"/>
    </source>
</evidence>
<keyword evidence="5" id="KW-0862">Zinc</keyword>
<evidence type="ECO:0000256" key="3">
    <source>
        <dbReference type="ARBA" id="ARBA00022723"/>
    </source>
</evidence>
<accession>A0A934UVH8</accession>
<comment type="caution">
    <text evidence="7">The sequence shown here is derived from an EMBL/GenBank/DDBJ whole genome shotgun (WGS) entry which is preliminary data.</text>
</comment>
<dbReference type="GO" id="GO:0016787">
    <property type="term" value="F:hydrolase activity"/>
    <property type="evidence" value="ECO:0007669"/>
    <property type="project" value="UniProtKB-KW"/>
</dbReference>
<dbReference type="InterPro" id="IPR050072">
    <property type="entry name" value="Peptidase_M20A"/>
</dbReference>
<keyword evidence="4" id="KW-0378">Hydrolase</keyword>
<evidence type="ECO:0000259" key="6">
    <source>
        <dbReference type="Pfam" id="PF07687"/>
    </source>
</evidence>
<dbReference type="Gene3D" id="3.30.70.360">
    <property type="match status" value="1"/>
</dbReference>
<dbReference type="GO" id="GO:0046872">
    <property type="term" value="F:metal ion binding"/>
    <property type="evidence" value="ECO:0007669"/>
    <property type="project" value="UniProtKB-KW"/>
</dbReference>
<dbReference type="Gene3D" id="3.40.630.10">
    <property type="entry name" value="Zn peptidases"/>
    <property type="match status" value="1"/>
</dbReference>
<dbReference type="PROSITE" id="PS00758">
    <property type="entry name" value="ARGE_DAPE_CPG2_1"/>
    <property type="match status" value="1"/>
</dbReference>
<dbReference type="Gene3D" id="1.10.150.900">
    <property type="match status" value="1"/>
</dbReference>
<dbReference type="InterPro" id="IPR011650">
    <property type="entry name" value="Peptidase_M20_dimer"/>
</dbReference>
<sequence>MAEMLSLMQEEAVRFCAELIRIDSTNTGDPASTGDGETRCAELIRDWLSELPSEWFERVPGRGNLVVSIPGKDPQLPRLAIHAHTDVVPADPVKWSVDPFAGEIRDGRVWGRGAVDMKDMIGMLVAAVRQTLREGHRPRRGIVLLFVADEEVEGANGMGFLVDEHPEVFRGVNEAIGEVGGFSVPTPTGDAYTIGIAEKGIAWATLRATGTEGHGSMVPNLEGAPARLVAALQRISEHEWPEEVDATASAVLTGLGSVLGVHVDPRDESGFAQALAPLGPVAGMFSNAFRTTAAITQVHAGSKTNTVPGEAIATVDCRIAPGRDEEFRRVFAELVGPGIEVTWETGQSVVAPYDTALVASMRAAVQAVQPDAQFLPFLTGGATDAKSLDRLGIACYGFVPLRLPPGFDFPGAFHGIDESVPVDALRTGSLILREFLLSQ</sequence>
<reference evidence="7" key="1">
    <citation type="submission" date="2020-12" db="EMBL/GenBank/DDBJ databases">
        <title>Leucobacter sp. CAS2, isolated from Chromium sludge.</title>
        <authorList>
            <person name="Xu Z."/>
        </authorList>
    </citation>
    <scope>NUCLEOTIDE SEQUENCE</scope>
    <source>
        <strain evidence="7">CSA2</strain>
    </source>
</reference>
<dbReference type="Proteomes" id="UP000618733">
    <property type="component" value="Unassembled WGS sequence"/>
</dbReference>